<sequence length="56" mass="6415">MALRQRIYSEQEDTETTSPPLTLQGRWLEDLGFNTGQPVTVTVERGRLVIEAEIRI</sequence>
<evidence type="ECO:0000313" key="3">
    <source>
        <dbReference type="EMBL" id="RNM25841.1"/>
    </source>
</evidence>
<reference evidence="3 4" key="1">
    <citation type="submission" date="2018-11" db="EMBL/GenBank/DDBJ databases">
        <title>Characterization of surface water Dickeya isolates.</title>
        <authorList>
            <person name="Van Gijsegem F."/>
            <person name="Pedron J."/>
        </authorList>
    </citation>
    <scope>NUCLEOTIDE SEQUENCE [LARGE SCALE GENOMIC DNA]</scope>
    <source>
        <strain evidence="3 4">FVG10-MFV-A16</strain>
    </source>
</reference>
<feature type="region of interest" description="Disordered" evidence="1">
    <location>
        <begin position="1"/>
        <end position="21"/>
    </location>
</feature>
<name>A0ABX9X0K7_9GAMM</name>
<organism evidence="3 4">
    <name type="scientific">Dickeya undicola</name>
    <dbReference type="NCBI Taxonomy" id="1577887"/>
    <lineage>
        <taxon>Bacteria</taxon>
        <taxon>Pseudomonadati</taxon>
        <taxon>Pseudomonadota</taxon>
        <taxon>Gammaproteobacteria</taxon>
        <taxon>Enterobacterales</taxon>
        <taxon>Pectobacteriaceae</taxon>
        <taxon>Dickeya</taxon>
    </lineage>
</organism>
<dbReference type="EMBL" id="RJLS01000003">
    <property type="protein sequence ID" value="RNM25841.1"/>
    <property type="molecule type" value="Genomic_DNA"/>
</dbReference>
<protein>
    <submittedName>
        <fullName evidence="3">Type I toxin-antitoxin system SymE family toxin</fullName>
    </submittedName>
</protein>
<comment type="caution">
    <text evidence="3">The sequence shown here is derived from an EMBL/GenBank/DDBJ whole genome shotgun (WGS) entry which is preliminary data.</text>
</comment>
<keyword evidence="4" id="KW-1185">Reference proteome</keyword>
<evidence type="ECO:0000259" key="2">
    <source>
        <dbReference type="Pfam" id="PF08845"/>
    </source>
</evidence>
<gene>
    <name evidence="3" type="ORF">EFS38_05100</name>
</gene>
<proteinExistence type="predicted"/>
<dbReference type="Proteomes" id="UP000271870">
    <property type="component" value="Unassembled WGS sequence"/>
</dbReference>
<dbReference type="InterPro" id="IPR014944">
    <property type="entry name" value="Toxin_SymE-like"/>
</dbReference>
<accession>A0ABX9X0K7</accession>
<evidence type="ECO:0000313" key="4">
    <source>
        <dbReference type="Proteomes" id="UP000271870"/>
    </source>
</evidence>
<dbReference type="RefSeq" id="WP_123250216.1">
    <property type="nucleotide sequence ID" value="NZ_RJLS01000003.1"/>
</dbReference>
<evidence type="ECO:0000256" key="1">
    <source>
        <dbReference type="SAM" id="MobiDB-lite"/>
    </source>
</evidence>
<feature type="domain" description="Toxin SymE-like" evidence="2">
    <location>
        <begin position="8"/>
        <end position="52"/>
    </location>
</feature>
<dbReference type="Pfam" id="PF08845">
    <property type="entry name" value="SymE_toxin"/>
    <property type="match status" value="1"/>
</dbReference>